<proteinExistence type="predicted"/>
<organism evidence="2 3">
    <name type="scientific">Marinobacterium rhizophilum</name>
    <dbReference type="NCBI Taxonomy" id="420402"/>
    <lineage>
        <taxon>Bacteria</taxon>
        <taxon>Pseudomonadati</taxon>
        <taxon>Pseudomonadota</taxon>
        <taxon>Gammaproteobacteria</taxon>
        <taxon>Oceanospirillales</taxon>
        <taxon>Oceanospirillaceae</taxon>
        <taxon>Marinobacterium</taxon>
    </lineage>
</organism>
<gene>
    <name evidence="2" type="ORF">KDW95_16745</name>
</gene>
<evidence type="ECO:0008006" key="4">
    <source>
        <dbReference type="Google" id="ProtNLM"/>
    </source>
</evidence>
<keyword evidence="3" id="KW-1185">Reference proteome</keyword>
<evidence type="ECO:0000313" key="2">
    <source>
        <dbReference type="EMBL" id="UTW10914.1"/>
    </source>
</evidence>
<accession>A0ABY5HFL4</accession>
<dbReference type="InterPro" id="IPR019734">
    <property type="entry name" value="TPR_rpt"/>
</dbReference>
<name>A0ABY5HFL4_9GAMM</name>
<feature type="compositionally biased region" description="Polar residues" evidence="1">
    <location>
        <begin position="80"/>
        <end position="105"/>
    </location>
</feature>
<evidence type="ECO:0000313" key="3">
    <source>
        <dbReference type="Proteomes" id="UP001058461"/>
    </source>
</evidence>
<feature type="region of interest" description="Disordered" evidence="1">
    <location>
        <begin position="33"/>
        <end position="127"/>
    </location>
</feature>
<sequence length="236" mass="25444">MYRYRLLPLAAALFLAGCAGPGIYLPPVEDRSAPLSRAPQAAPVEQDSGVRVTPIYDEPVVRQQRLGSDSGFSVQPLYPSDSNRGSDYSNQQPQGQLQDSYQGGFQSESQYNGGQSSQGAYQGGADAPVSSNPAVVALLDSARQQQGAGSLAAAQTSLERAQRIAPRDPLVYYQLADIQRQMQKYGEAEQLARRGIALAGGQPETLRKLWLLIASTRKDAGDLTGARDALEQARRY</sequence>
<dbReference type="RefSeq" id="WP_255852969.1">
    <property type="nucleotide sequence ID" value="NZ_CP073347.1"/>
</dbReference>
<feature type="compositionally biased region" description="Low complexity" evidence="1">
    <location>
        <begin position="106"/>
        <end position="125"/>
    </location>
</feature>
<protein>
    <recommendedName>
        <fullName evidence="4">Tetratricopeptide repeat protein</fullName>
    </recommendedName>
</protein>
<dbReference type="Gene3D" id="1.25.40.10">
    <property type="entry name" value="Tetratricopeptide repeat domain"/>
    <property type="match status" value="1"/>
</dbReference>
<dbReference type="EMBL" id="CP073347">
    <property type="protein sequence ID" value="UTW10914.1"/>
    <property type="molecule type" value="Genomic_DNA"/>
</dbReference>
<dbReference type="Pfam" id="PF13181">
    <property type="entry name" value="TPR_8"/>
    <property type="match status" value="1"/>
</dbReference>
<dbReference type="InterPro" id="IPR011990">
    <property type="entry name" value="TPR-like_helical_dom_sf"/>
</dbReference>
<evidence type="ECO:0000256" key="1">
    <source>
        <dbReference type="SAM" id="MobiDB-lite"/>
    </source>
</evidence>
<dbReference type="SUPFAM" id="SSF48452">
    <property type="entry name" value="TPR-like"/>
    <property type="match status" value="1"/>
</dbReference>
<dbReference type="Proteomes" id="UP001058461">
    <property type="component" value="Chromosome"/>
</dbReference>
<reference evidence="2" key="1">
    <citation type="submission" date="2021-04" db="EMBL/GenBank/DDBJ databases">
        <title>Oceanospirillales bacteria with DddD are important DMSP degraders in coastal seawater.</title>
        <authorList>
            <person name="Liu J."/>
        </authorList>
    </citation>
    <scope>NUCLEOTIDE SEQUENCE</scope>
    <source>
        <strain evidence="2">D13-1</strain>
    </source>
</reference>
<dbReference type="PROSITE" id="PS51257">
    <property type="entry name" value="PROKAR_LIPOPROTEIN"/>
    <property type="match status" value="1"/>
</dbReference>